<reference evidence="2 3" key="1">
    <citation type="journal article" date="2014" name="PLoS ONE">
        <title>Rumen cellulosomics: divergent fiber-degrading strategies revealed by comparative genome-wide analysis of six ruminococcal strains.</title>
        <authorList>
            <person name="Dassa B."/>
            <person name="Borovok I."/>
            <person name="Ruimy-Israeli V."/>
            <person name="Lamed R."/>
            <person name="Flint H.J."/>
            <person name="Duncan S.H."/>
            <person name="Henrissat B."/>
            <person name="Coutinho P."/>
            <person name="Morrison M."/>
            <person name="Mosoni P."/>
            <person name="Yeoman C.J."/>
            <person name="White B.A."/>
            <person name="Bayer E.A."/>
        </authorList>
    </citation>
    <scope>NUCLEOTIDE SEQUENCE [LARGE SCALE GENOMIC DNA]</scope>
    <source>
        <strain evidence="2 3">007c</strain>
    </source>
</reference>
<evidence type="ECO:0000256" key="1">
    <source>
        <dbReference type="SAM" id="Phobius"/>
    </source>
</evidence>
<sequence length="55" mass="5813">MLAWLAENLGTIIVSLILIAVVTSVIVKMVKDKKSGKGSCGCGCEHCAMHGKCHK</sequence>
<evidence type="ECO:0000313" key="3">
    <source>
        <dbReference type="Proteomes" id="UP000019365"/>
    </source>
</evidence>
<dbReference type="Pfam" id="PF12669">
    <property type="entry name" value="FeoB_associated"/>
    <property type="match status" value="1"/>
</dbReference>
<dbReference type="EMBL" id="ATAX01000028">
    <property type="protein sequence ID" value="EWM52804.1"/>
    <property type="molecule type" value="Genomic_DNA"/>
</dbReference>
<accession>W7UMM2</accession>
<name>W7UMM2_RUMFL</name>
<keyword evidence="1" id="KW-0472">Membrane</keyword>
<dbReference type="OrthoDB" id="1828597at2"/>
<dbReference type="eggNOG" id="ENOG5033DDT">
    <property type="taxonomic scope" value="Bacteria"/>
</dbReference>
<evidence type="ECO:0008006" key="4">
    <source>
        <dbReference type="Google" id="ProtNLM"/>
    </source>
</evidence>
<comment type="caution">
    <text evidence="2">The sequence shown here is derived from an EMBL/GenBank/DDBJ whole genome shotgun (WGS) entry which is preliminary data.</text>
</comment>
<gene>
    <name evidence="2" type="ORF">RF007C_14415</name>
</gene>
<evidence type="ECO:0000313" key="2">
    <source>
        <dbReference type="EMBL" id="EWM52804.1"/>
    </source>
</evidence>
<proteinExistence type="predicted"/>
<organism evidence="2 3">
    <name type="scientific">Ruminococcus flavefaciens 007c</name>
    <dbReference type="NCBI Taxonomy" id="1341157"/>
    <lineage>
        <taxon>Bacteria</taxon>
        <taxon>Bacillati</taxon>
        <taxon>Bacillota</taxon>
        <taxon>Clostridia</taxon>
        <taxon>Eubacteriales</taxon>
        <taxon>Oscillospiraceae</taxon>
        <taxon>Ruminococcus</taxon>
    </lineage>
</organism>
<dbReference type="AlphaFoldDB" id="W7UMM2"/>
<keyword evidence="3" id="KW-1185">Reference proteome</keyword>
<dbReference type="RefSeq" id="WP_082316758.1">
    <property type="nucleotide sequence ID" value="NZ_ATAX01000028.1"/>
</dbReference>
<feature type="transmembrane region" description="Helical" evidence="1">
    <location>
        <begin position="12"/>
        <end position="30"/>
    </location>
</feature>
<keyword evidence="1" id="KW-1133">Transmembrane helix</keyword>
<dbReference type="Proteomes" id="UP000019365">
    <property type="component" value="Unassembled WGS sequence"/>
</dbReference>
<keyword evidence="1" id="KW-0812">Transmembrane</keyword>
<protein>
    <recommendedName>
        <fullName evidence="4">FeoB-associated Cys-rich membrane protein</fullName>
    </recommendedName>
</protein>
<dbReference type="PATRIC" id="fig|1341157.4.peg.2278"/>